<dbReference type="Pfam" id="PF00174">
    <property type="entry name" value="Oxidored_molyb"/>
    <property type="match status" value="1"/>
</dbReference>
<dbReference type="GO" id="GO:0006790">
    <property type="term" value="P:sulfur compound metabolic process"/>
    <property type="evidence" value="ECO:0007669"/>
    <property type="project" value="TreeGrafter"/>
</dbReference>
<dbReference type="RefSeq" id="WP_096800819.1">
    <property type="nucleotide sequence ID" value="NZ_CP023564.1"/>
</dbReference>
<dbReference type="AlphaFoldDB" id="A0A291H1L5"/>
<dbReference type="Proteomes" id="UP000217889">
    <property type="component" value="Chromosome"/>
</dbReference>
<dbReference type="EMBL" id="CP023564">
    <property type="protein sequence ID" value="ATG56359.1"/>
    <property type="molecule type" value="Genomic_DNA"/>
</dbReference>
<keyword evidence="2" id="KW-1133">Transmembrane helix</keyword>
<evidence type="ECO:0000256" key="1">
    <source>
        <dbReference type="SAM" id="MobiDB-lite"/>
    </source>
</evidence>
<feature type="transmembrane region" description="Helical" evidence="2">
    <location>
        <begin position="20"/>
        <end position="43"/>
    </location>
</feature>
<gene>
    <name evidence="4" type="ORF">CFK41_17400</name>
</gene>
<feature type="transmembrane region" description="Helical" evidence="2">
    <location>
        <begin position="133"/>
        <end position="151"/>
    </location>
</feature>
<dbReference type="PANTHER" id="PTHR19372">
    <property type="entry name" value="SULFITE REDUCTASE"/>
    <property type="match status" value="1"/>
</dbReference>
<keyword evidence="5" id="KW-1185">Reference proteome</keyword>
<feature type="transmembrane region" description="Helical" evidence="2">
    <location>
        <begin position="106"/>
        <end position="127"/>
    </location>
</feature>
<sequence>MAERTGPSRRGDVPRPLARWSALCGVIAGIVLAAVAEVASLGFGAASAPFVAVGGAFVDIVPPSVKDLVISLFGTWDKVVLFASMIAVYAAVTAGIGRLGARRRGLAGVLLAGLGIVAMVLVLTRAQNTALDVLPTLLGTALAVPALLWMLRTVDGLEEGPAPAADGEPTRAWTRRRALVGVGGLGVAAVIAAGVARGVSASRETARRAAQYVLPAPRRAADSIPAEAQVELEGMPPFLTPNGDFYRIDTALAVPRVDPTTWELRVHGLVEKELRLTFEELLAEPMIEKHVTLTCVSNAVGGDLAGNATWLGLPVATLLERAGVKDGADMVLSRSIDGFTASTPLEALTDERESLIAVGMNGEPLPAEHGYPVRMVVPGLYGYVSATKWLTELKVTRFADDVAYWSTRGWSERGPIKIASRVDVPRSFADLDPDPDGAVMLGGTAWAQQRGIAAVEVRIDDGEWRPAELGAEVTADTWVQWSLRWEDAAPGEHTVSVRATDGEGEVQTDQRANPAPDGASGWHSVRFTVT</sequence>
<reference evidence="4 5" key="1">
    <citation type="journal article" date="2014" name="Int. J. Syst. Evol. Microbiol.">
        <title>Brachybacterium ginsengisoli sp. nov., isolated from soil of a ginseng field.</title>
        <authorList>
            <person name="Hoang V.A."/>
            <person name="Kim Y.J."/>
            <person name="Nguyen N.L."/>
            <person name="Yang D.C."/>
        </authorList>
    </citation>
    <scope>NUCLEOTIDE SEQUENCE [LARGE SCALE GENOMIC DNA]</scope>
    <source>
        <strain evidence="4 5">DCY80</strain>
    </source>
</reference>
<dbReference type="InterPro" id="IPR036374">
    <property type="entry name" value="OxRdtase_Mopterin-bd_sf"/>
</dbReference>
<dbReference type="SUPFAM" id="SSF56524">
    <property type="entry name" value="Oxidoreductase molybdopterin-binding domain"/>
    <property type="match status" value="1"/>
</dbReference>
<feature type="region of interest" description="Disordered" evidence="1">
    <location>
        <begin position="500"/>
        <end position="523"/>
    </location>
</feature>
<proteinExistence type="predicted"/>
<feature type="transmembrane region" description="Helical" evidence="2">
    <location>
        <begin position="178"/>
        <end position="199"/>
    </location>
</feature>
<dbReference type="InterPro" id="IPR000572">
    <property type="entry name" value="OxRdtase_Mopterin-bd_dom"/>
</dbReference>
<evidence type="ECO:0000313" key="4">
    <source>
        <dbReference type="EMBL" id="ATG56359.1"/>
    </source>
</evidence>
<dbReference type="Gene3D" id="3.90.420.10">
    <property type="entry name" value="Oxidoreductase, molybdopterin-binding domain"/>
    <property type="match status" value="1"/>
</dbReference>
<evidence type="ECO:0000256" key="2">
    <source>
        <dbReference type="SAM" id="Phobius"/>
    </source>
</evidence>
<keyword evidence="2" id="KW-0812">Transmembrane</keyword>
<feature type="transmembrane region" description="Helical" evidence="2">
    <location>
        <begin position="79"/>
        <end position="99"/>
    </location>
</feature>
<dbReference type="SUPFAM" id="SSF81296">
    <property type="entry name" value="E set domains"/>
    <property type="match status" value="1"/>
</dbReference>
<evidence type="ECO:0000259" key="3">
    <source>
        <dbReference type="Pfam" id="PF00174"/>
    </source>
</evidence>
<dbReference type="Gene3D" id="2.60.40.650">
    <property type="match status" value="1"/>
</dbReference>
<dbReference type="PANTHER" id="PTHR19372:SF7">
    <property type="entry name" value="SULFITE OXIDASE, MITOCHONDRIAL"/>
    <property type="match status" value="1"/>
</dbReference>
<dbReference type="OrthoDB" id="9795587at2"/>
<accession>A0A291H1L5</accession>
<keyword evidence="2" id="KW-0472">Membrane</keyword>
<dbReference type="KEGG" id="bgg:CFK41_17400"/>
<evidence type="ECO:0000313" key="5">
    <source>
        <dbReference type="Proteomes" id="UP000217889"/>
    </source>
</evidence>
<dbReference type="GO" id="GO:0008482">
    <property type="term" value="F:sulfite oxidase activity"/>
    <property type="evidence" value="ECO:0007669"/>
    <property type="project" value="TreeGrafter"/>
</dbReference>
<name>A0A291H1L5_9MICO</name>
<dbReference type="GO" id="GO:0020037">
    <property type="term" value="F:heme binding"/>
    <property type="evidence" value="ECO:0007669"/>
    <property type="project" value="TreeGrafter"/>
</dbReference>
<protein>
    <submittedName>
        <fullName evidence="4">Oxidoreductase</fullName>
    </submittedName>
</protein>
<feature type="domain" description="Oxidoreductase molybdopterin-binding" evidence="3">
    <location>
        <begin position="252"/>
        <end position="399"/>
    </location>
</feature>
<organism evidence="4 5">
    <name type="scientific">Brachybacterium ginsengisoli</name>
    <dbReference type="NCBI Taxonomy" id="1331682"/>
    <lineage>
        <taxon>Bacteria</taxon>
        <taxon>Bacillati</taxon>
        <taxon>Actinomycetota</taxon>
        <taxon>Actinomycetes</taxon>
        <taxon>Micrococcales</taxon>
        <taxon>Dermabacteraceae</taxon>
        <taxon>Brachybacterium</taxon>
    </lineage>
</organism>
<dbReference type="GO" id="GO:0043546">
    <property type="term" value="F:molybdopterin cofactor binding"/>
    <property type="evidence" value="ECO:0007669"/>
    <property type="project" value="TreeGrafter"/>
</dbReference>
<dbReference type="InterPro" id="IPR014756">
    <property type="entry name" value="Ig_E-set"/>
</dbReference>